<evidence type="ECO:0000313" key="3">
    <source>
        <dbReference type="Proteomes" id="UP000199595"/>
    </source>
</evidence>
<accession>A0A1H3DX88</accession>
<dbReference type="InterPro" id="IPR025665">
    <property type="entry name" value="Beta-barrel_OMP_2"/>
</dbReference>
<dbReference type="Pfam" id="PF13568">
    <property type="entry name" value="OMP_b-brl_2"/>
    <property type="match status" value="1"/>
</dbReference>
<dbReference type="RefSeq" id="WP_175454793.1">
    <property type="nucleotide sequence ID" value="NZ_FNNJ01000008.1"/>
</dbReference>
<protein>
    <submittedName>
        <fullName evidence="2">Outer membrane protein beta-barrel domain-containing protein</fullName>
    </submittedName>
</protein>
<keyword evidence="3" id="KW-1185">Reference proteome</keyword>
<dbReference type="EMBL" id="FNNJ01000008">
    <property type="protein sequence ID" value="SDX71046.1"/>
    <property type="molecule type" value="Genomic_DNA"/>
</dbReference>
<sequence length="208" mass="24319">MYSQQVKDSIDTKYLEDQIYVSFTYNLLFNKPKNIEQNGFSGGFSIGFIKDIPLNEKRNFGLGIGLGYSYNAYIQDLQIVNNNNTYTFSKAENIKTNRLSTFAIEMPIEFRFRNSTPTKYKFWRVYAGAKIAYLYSSRYKYSGQNEAYTIKKGKYLNDLEYGAMLNVGYDAWNLYVYYALNSLFKDSYIESEEIEMNAFNVGLKLYIM</sequence>
<dbReference type="STRING" id="762486.SAMN05444411_108103"/>
<evidence type="ECO:0000313" key="2">
    <source>
        <dbReference type="EMBL" id="SDX71046.1"/>
    </source>
</evidence>
<dbReference type="Proteomes" id="UP000199595">
    <property type="component" value="Unassembled WGS sequence"/>
</dbReference>
<gene>
    <name evidence="2" type="ORF">SAMN05444411_108103</name>
</gene>
<proteinExistence type="predicted"/>
<organism evidence="2 3">
    <name type="scientific">Lutibacter oricola</name>
    <dbReference type="NCBI Taxonomy" id="762486"/>
    <lineage>
        <taxon>Bacteria</taxon>
        <taxon>Pseudomonadati</taxon>
        <taxon>Bacteroidota</taxon>
        <taxon>Flavobacteriia</taxon>
        <taxon>Flavobacteriales</taxon>
        <taxon>Flavobacteriaceae</taxon>
        <taxon>Lutibacter</taxon>
    </lineage>
</organism>
<dbReference type="AlphaFoldDB" id="A0A1H3DX88"/>
<reference evidence="3" key="1">
    <citation type="submission" date="2016-10" db="EMBL/GenBank/DDBJ databases">
        <authorList>
            <person name="Varghese N."/>
            <person name="Submissions S."/>
        </authorList>
    </citation>
    <scope>NUCLEOTIDE SEQUENCE [LARGE SCALE GENOMIC DNA]</scope>
    <source>
        <strain evidence="3">DSM 24956</strain>
    </source>
</reference>
<name>A0A1H3DX88_9FLAO</name>
<feature type="domain" description="Outer membrane protein beta-barrel" evidence="1">
    <location>
        <begin position="9"/>
        <end position="184"/>
    </location>
</feature>
<evidence type="ECO:0000259" key="1">
    <source>
        <dbReference type="Pfam" id="PF13568"/>
    </source>
</evidence>